<feature type="region of interest" description="Disordered" evidence="1">
    <location>
        <begin position="1"/>
        <end position="39"/>
    </location>
</feature>
<feature type="region of interest" description="Disordered" evidence="1">
    <location>
        <begin position="119"/>
        <end position="142"/>
    </location>
</feature>
<dbReference type="Proteomes" id="UP000765509">
    <property type="component" value="Unassembled WGS sequence"/>
</dbReference>
<dbReference type="AlphaFoldDB" id="A0A9Q3DAE7"/>
<evidence type="ECO:0000313" key="2">
    <source>
        <dbReference type="EMBL" id="MBW0499080.1"/>
    </source>
</evidence>
<comment type="caution">
    <text evidence="2">The sequence shown here is derived from an EMBL/GenBank/DDBJ whole genome shotgun (WGS) entry which is preliminary data.</text>
</comment>
<reference evidence="2" key="1">
    <citation type="submission" date="2021-03" db="EMBL/GenBank/DDBJ databases">
        <title>Draft genome sequence of rust myrtle Austropuccinia psidii MF-1, a brazilian biotype.</title>
        <authorList>
            <person name="Quecine M.C."/>
            <person name="Pachon D.M.R."/>
            <person name="Bonatelli M.L."/>
            <person name="Correr F.H."/>
            <person name="Franceschini L.M."/>
            <person name="Leite T.F."/>
            <person name="Margarido G.R.A."/>
            <person name="Almeida C.A."/>
            <person name="Ferrarezi J.A."/>
            <person name="Labate C.A."/>
        </authorList>
    </citation>
    <scope>NUCLEOTIDE SEQUENCE</scope>
    <source>
        <strain evidence="2">MF-1</strain>
    </source>
</reference>
<gene>
    <name evidence="2" type="ORF">O181_038795</name>
</gene>
<evidence type="ECO:0000256" key="1">
    <source>
        <dbReference type="SAM" id="MobiDB-lite"/>
    </source>
</evidence>
<organism evidence="2 3">
    <name type="scientific">Austropuccinia psidii MF-1</name>
    <dbReference type="NCBI Taxonomy" id="1389203"/>
    <lineage>
        <taxon>Eukaryota</taxon>
        <taxon>Fungi</taxon>
        <taxon>Dikarya</taxon>
        <taxon>Basidiomycota</taxon>
        <taxon>Pucciniomycotina</taxon>
        <taxon>Pucciniomycetes</taxon>
        <taxon>Pucciniales</taxon>
        <taxon>Sphaerophragmiaceae</taxon>
        <taxon>Austropuccinia</taxon>
    </lineage>
</organism>
<dbReference type="EMBL" id="AVOT02015078">
    <property type="protein sequence ID" value="MBW0499080.1"/>
    <property type="molecule type" value="Genomic_DNA"/>
</dbReference>
<proteinExistence type="predicted"/>
<accession>A0A9Q3DAE7</accession>
<sequence>MGFKCQKQKPPNPPKQDSPVPHMPCKQTLWPPTQGPSGTQWLEDLFCEPSQYNEPLIAGLSQSSKSQVPSNEDALTCAPEPEVAPMQSTENPFACAATPCSIIILDNMPVGAFNPTLAPSPEIPPISPRNPTASSPHSHNEVQQELTNLKLTLMIP</sequence>
<keyword evidence="3" id="KW-1185">Reference proteome</keyword>
<evidence type="ECO:0000313" key="3">
    <source>
        <dbReference type="Proteomes" id="UP000765509"/>
    </source>
</evidence>
<name>A0A9Q3DAE7_9BASI</name>
<feature type="compositionally biased region" description="Polar residues" evidence="1">
    <location>
        <begin position="129"/>
        <end position="142"/>
    </location>
</feature>
<protein>
    <submittedName>
        <fullName evidence="2">Uncharacterized protein</fullName>
    </submittedName>
</protein>